<dbReference type="Proteomes" id="UP000294194">
    <property type="component" value="Unassembled WGS sequence"/>
</dbReference>
<accession>A0A4Q9GVR8</accession>
<name>A0A4Q9GVR8_9MICO</name>
<protein>
    <submittedName>
        <fullName evidence="1">MmcQ/YjbR family DNA-binding protein</fullName>
    </submittedName>
</protein>
<dbReference type="RefSeq" id="WP_130982470.1">
    <property type="nucleotide sequence ID" value="NZ_SISG01000001.1"/>
</dbReference>
<dbReference type="EMBL" id="SISG01000001">
    <property type="protein sequence ID" value="TBN58354.1"/>
    <property type="molecule type" value="Genomic_DNA"/>
</dbReference>
<comment type="caution">
    <text evidence="1">The sequence shown here is derived from an EMBL/GenBank/DDBJ whole genome shotgun (WGS) entry which is preliminary data.</text>
</comment>
<evidence type="ECO:0000313" key="1">
    <source>
        <dbReference type="EMBL" id="TBN58354.1"/>
    </source>
</evidence>
<sequence length="128" mass="14479">MATWDDVSRLALSLPRVVEGSDTNGLKWEISRRYFAYERPVRRRDLEELGDAMPTGDLLGVLVPDLADKLGLIGSDPEVFFTMPRYAEYPAVLVILDRVSLDQLNEVLIEAWLCRAPKRLAAEYLAGR</sequence>
<gene>
    <name evidence="1" type="ORF">EYE40_13660</name>
</gene>
<reference evidence="2" key="1">
    <citation type="submission" date="2019-02" db="EMBL/GenBank/DDBJ databases">
        <title>Glaciihabitans arcticus sp. nov., a psychrotolerant bacterium isolated from polar soil.</title>
        <authorList>
            <person name="Dahal R.H."/>
        </authorList>
    </citation>
    <scope>NUCLEOTIDE SEQUENCE [LARGE SCALE GENOMIC DNA]</scope>
    <source>
        <strain evidence="2">RP-3-7</strain>
    </source>
</reference>
<keyword evidence="1" id="KW-0238">DNA-binding</keyword>
<evidence type="ECO:0000313" key="2">
    <source>
        <dbReference type="Proteomes" id="UP000294194"/>
    </source>
</evidence>
<organism evidence="1 2">
    <name type="scientific">Glaciihabitans arcticus</name>
    <dbReference type="NCBI Taxonomy" id="2668039"/>
    <lineage>
        <taxon>Bacteria</taxon>
        <taxon>Bacillati</taxon>
        <taxon>Actinomycetota</taxon>
        <taxon>Actinomycetes</taxon>
        <taxon>Micrococcales</taxon>
        <taxon>Microbacteriaceae</taxon>
        <taxon>Glaciihabitans</taxon>
    </lineage>
</organism>
<proteinExistence type="predicted"/>
<dbReference type="AlphaFoldDB" id="A0A4Q9GVR8"/>
<dbReference type="GO" id="GO:0003677">
    <property type="term" value="F:DNA binding"/>
    <property type="evidence" value="ECO:0007669"/>
    <property type="project" value="UniProtKB-KW"/>
</dbReference>
<keyword evidence="2" id="KW-1185">Reference proteome</keyword>